<evidence type="ECO:0008006" key="3">
    <source>
        <dbReference type="Google" id="ProtNLM"/>
    </source>
</evidence>
<organism evidence="2">
    <name type="scientific">marine sediment metagenome</name>
    <dbReference type="NCBI Taxonomy" id="412755"/>
    <lineage>
        <taxon>unclassified sequences</taxon>
        <taxon>metagenomes</taxon>
        <taxon>ecological metagenomes</taxon>
    </lineage>
</organism>
<keyword evidence="1" id="KW-0472">Membrane</keyword>
<feature type="transmembrane region" description="Helical" evidence="1">
    <location>
        <begin position="12"/>
        <end position="36"/>
    </location>
</feature>
<keyword evidence="1" id="KW-0812">Transmembrane</keyword>
<comment type="caution">
    <text evidence="2">The sequence shown here is derived from an EMBL/GenBank/DDBJ whole genome shotgun (WGS) entry which is preliminary data.</text>
</comment>
<proteinExistence type="predicted"/>
<feature type="non-terminal residue" evidence="2">
    <location>
        <position position="1"/>
    </location>
</feature>
<reference evidence="2" key="1">
    <citation type="journal article" date="2015" name="Nature">
        <title>Complex archaea that bridge the gap between prokaryotes and eukaryotes.</title>
        <authorList>
            <person name="Spang A."/>
            <person name="Saw J.H."/>
            <person name="Jorgensen S.L."/>
            <person name="Zaremba-Niedzwiedzka K."/>
            <person name="Martijn J."/>
            <person name="Lind A.E."/>
            <person name="van Eijk R."/>
            <person name="Schleper C."/>
            <person name="Guy L."/>
            <person name="Ettema T.J."/>
        </authorList>
    </citation>
    <scope>NUCLEOTIDE SEQUENCE</scope>
</reference>
<evidence type="ECO:0000256" key="1">
    <source>
        <dbReference type="SAM" id="Phobius"/>
    </source>
</evidence>
<accession>A0A0F8ZMG0</accession>
<keyword evidence="1" id="KW-1133">Transmembrane helix</keyword>
<dbReference type="Pfam" id="PF04307">
    <property type="entry name" value="YdjM"/>
    <property type="match status" value="1"/>
</dbReference>
<feature type="transmembrane region" description="Helical" evidence="1">
    <location>
        <begin position="76"/>
        <end position="93"/>
    </location>
</feature>
<gene>
    <name evidence="2" type="ORF">LCGC14_2952550</name>
</gene>
<sequence length="227" mass="25307">FSTVLGVGYGAAAYALYAVPIPTCVLAGGLCSVSGMLPDVDSNAGKPLRESMAFAAAVVPMMMIDRFRQFGMSSELIVLTGAAIYLLIRFVVARLLRNYTVHRGMFHSLPAAVIAGEFAFLVVSGDDERIRWYKALAVVLGYLSHLILDELYSVEWYRGRLRLKQSFGSALKLFSSKWWPNVSTLVKLAILTFLVLKEPGWMQQHYQQQIRSPLEETAGRVIERVVR</sequence>
<name>A0A0F8ZMG0_9ZZZZ</name>
<protein>
    <recommendedName>
        <fullName evidence="3">Metal-dependent hydrolase</fullName>
    </recommendedName>
</protein>
<dbReference type="AlphaFoldDB" id="A0A0F8ZMG0"/>
<evidence type="ECO:0000313" key="2">
    <source>
        <dbReference type="EMBL" id="KKK67589.1"/>
    </source>
</evidence>
<dbReference type="InterPro" id="IPR007404">
    <property type="entry name" value="YdjM-like"/>
</dbReference>
<dbReference type="EMBL" id="LAZR01059537">
    <property type="protein sequence ID" value="KKK67589.1"/>
    <property type="molecule type" value="Genomic_DNA"/>
</dbReference>
<feature type="transmembrane region" description="Helical" evidence="1">
    <location>
        <begin position="105"/>
        <end position="123"/>
    </location>
</feature>